<keyword evidence="6 12" id="KW-0812">Transmembrane</keyword>
<dbReference type="HAMAP" id="MF_02030">
    <property type="entry name" value="WecA_Gammaproteo"/>
    <property type="match status" value="1"/>
</dbReference>
<feature type="transmembrane region" description="Helical" evidence="12">
    <location>
        <begin position="285"/>
        <end position="309"/>
    </location>
</feature>
<dbReference type="AlphaFoldDB" id="A0A1Y6MIK6"/>
<feature type="binding site" evidence="13">
    <location>
        <position position="149"/>
    </location>
    <ligand>
        <name>Mg(2+)</name>
        <dbReference type="ChEBI" id="CHEBI:18420"/>
    </ligand>
</feature>
<dbReference type="GO" id="GO:0044038">
    <property type="term" value="P:cell wall macromolecule biosynthetic process"/>
    <property type="evidence" value="ECO:0007669"/>
    <property type="project" value="TreeGrafter"/>
</dbReference>
<evidence type="ECO:0000256" key="8">
    <source>
        <dbReference type="ARBA" id="ARBA00022985"/>
    </source>
</evidence>
<comment type="similarity">
    <text evidence="12">Belongs to the glycosyltransferase 4 family. WecA subfamily.</text>
</comment>
<name>A0A1Y6MIK6_9GAMM</name>
<accession>A0A1Y6MIK6</accession>
<evidence type="ECO:0000256" key="13">
    <source>
        <dbReference type="PIRSR" id="PIRSR600715-1"/>
    </source>
</evidence>
<evidence type="ECO:0000256" key="9">
    <source>
        <dbReference type="ARBA" id="ARBA00022989"/>
    </source>
</evidence>
<feature type="transmembrane region" description="Helical" evidence="12">
    <location>
        <begin position="6"/>
        <end position="23"/>
    </location>
</feature>
<feature type="transmembrane region" description="Helical" evidence="12">
    <location>
        <begin position="157"/>
        <end position="175"/>
    </location>
</feature>
<dbReference type="Proteomes" id="UP000195963">
    <property type="component" value="Unassembled WGS sequence"/>
</dbReference>
<evidence type="ECO:0000313" key="15">
    <source>
        <dbReference type="Proteomes" id="UP000195963"/>
    </source>
</evidence>
<feature type="transmembrane region" description="Helical" evidence="12">
    <location>
        <begin position="126"/>
        <end position="145"/>
    </location>
</feature>
<keyword evidence="3 12" id="KW-0997">Cell inner membrane</keyword>
<dbReference type="GO" id="GO:0000287">
    <property type="term" value="F:magnesium ion binding"/>
    <property type="evidence" value="ECO:0007669"/>
    <property type="project" value="InterPro"/>
</dbReference>
<dbReference type="PANTHER" id="PTHR22926">
    <property type="entry name" value="PHOSPHO-N-ACETYLMURAMOYL-PENTAPEPTIDE-TRANSFERASE"/>
    <property type="match status" value="1"/>
</dbReference>
<gene>
    <name evidence="14" type="primary">wecA_3</name>
    <name evidence="12" type="synonym">wecA</name>
    <name evidence="14" type="ORF">PMAL9190_01997</name>
</gene>
<keyword evidence="9 12" id="KW-1133">Transmembrane helix</keyword>
<proteinExistence type="inferred from homology"/>
<dbReference type="EC" id="2.7.8.33" evidence="12"/>
<dbReference type="InterPro" id="IPR000715">
    <property type="entry name" value="Glycosyl_transferase_4"/>
</dbReference>
<evidence type="ECO:0000256" key="3">
    <source>
        <dbReference type="ARBA" id="ARBA00022519"/>
    </source>
</evidence>
<comment type="function">
    <text evidence="12">Catalyzes the transfer of the GlcNAc-1-phosphate moiety from UDP-GlcNAc onto the carrier lipid undecaprenyl phosphate (C55-P), yielding GlcNAc-pyrophosphoryl-undecaprenyl (GlcNAc-PP-C55).</text>
</comment>
<evidence type="ECO:0000256" key="2">
    <source>
        <dbReference type="ARBA" id="ARBA00022475"/>
    </source>
</evidence>
<keyword evidence="10 12" id="KW-0472">Membrane</keyword>
<dbReference type="RefSeq" id="WP_087845056.1">
    <property type="nucleotide sequence ID" value="NZ_FYAK01000003.1"/>
</dbReference>
<dbReference type="GO" id="GO:0005886">
    <property type="term" value="C:plasma membrane"/>
    <property type="evidence" value="ECO:0007669"/>
    <property type="project" value="UniProtKB-SubCell"/>
</dbReference>
<dbReference type="GO" id="GO:0009276">
    <property type="term" value="C:Gram-negative-bacterium-type cell wall"/>
    <property type="evidence" value="ECO:0007669"/>
    <property type="project" value="InterPro"/>
</dbReference>
<evidence type="ECO:0000256" key="11">
    <source>
        <dbReference type="ARBA" id="ARBA00023211"/>
    </source>
</evidence>
<keyword evidence="15" id="KW-1185">Reference proteome</keyword>
<evidence type="ECO:0000313" key="14">
    <source>
        <dbReference type="EMBL" id="SMY35628.1"/>
    </source>
</evidence>
<organism evidence="14 15">
    <name type="scientific">Photobacterium malacitanum</name>
    <dbReference type="NCBI Taxonomy" id="2204294"/>
    <lineage>
        <taxon>Bacteria</taxon>
        <taxon>Pseudomonadati</taxon>
        <taxon>Pseudomonadota</taxon>
        <taxon>Gammaproteobacteria</taxon>
        <taxon>Vibrionales</taxon>
        <taxon>Vibrionaceae</taxon>
        <taxon>Photobacterium</taxon>
    </lineage>
</organism>
<feature type="transmembrane region" description="Helical" evidence="12">
    <location>
        <begin position="210"/>
        <end position="229"/>
    </location>
</feature>
<keyword evidence="11 12" id="KW-0464">Manganese</keyword>
<comment type="cofactor">
    <cofactor evidence="12">
        <name>Mn(2+)</name>
        <dbReference type="ChEBI" id="CHEBI:29035"/>
    </cofactor>
</comment>
<dbReference type="NCBIfam" id="TIGR02380">
    <property type="entry name" value="ECA_wecA"/>
    <property type="match status" value="1"/>
</dbReference>
<keyword evidence="13" id="KW-0479">Metal-binding</keyword>
<keyword evidence="7 12" id="KW-0460">Magnesium</keyword>
<dbReference type="PANTHER" id="PTHR22926:SF3">
    <property type="entry name" value="UNDECAPRENYL-PHOSPHATE ALPHA-N-ACETYLGLUCOSAMINYL 1-PHOSPHATE TRANSFERASE"/>
    <property type="match status" value="1"/>
</dbReference>
<evidence type="ECO:0000256" key="10">
    <source>
        <dbReference type="ARBA" id="ARBA00023136"/>
    </source>
</evidence>
<evidence type="ECO:0000256" key="1">
    <source>
        <dbReference type="ARBA" id="ARBA00004651"/>
    </source>
</evidence>
<sequence>MEYSYIVVFVLSFISLFMMRKIAQKVGLVDKPNARKHHQGVIPLVGGISVFFAFAIAALLFLPVDLTLLLYLGCGLILLAVGVIDDYLDISFKIRLVVQAGIALAIISVGGHSLDNLGYLMGSETLQLSPFIGGFVTVVAFIGAINAFNMVDGIDGLLGGLASVTFSAMGYVFYLNGNNELTLFCGLLVAAMLPYIMLNLGLPFGRRFKVFMGDAGSVFIGFTVVWLLVRGTQEAEIVAFKPVTALWLIAIPLMDMATIMIRRVRKGQSPFKPDREHLHHICQRIGLSSRMTLVVICLLAMNCAAIGIWSEMVGIKESTMFIAFLAMFGGYFMMINHIWRITAAVKRLFGIHTVHEA</sequence>
<reference evidence="15" key="1">
    <citation type="submission" date="2017-06" db="EMBL/GenBank/DDBJ databases">
        <authorList>
            <person name="Rodrigo-Torres L."/>
            <person name="Arahal R.D."/>
            <person name="Lucena T."/>
        </authorList>
    </citation>
    <scope>NUCLEOTIDE SEQUENCE [LARGE SCALE GENOMIC DNA]</scope>
    <source>
        <strain evidence="15">CECT 9190</strain>
    </source>
</reference>
<dbReference type="GO" id="GO:0009243">
    <property type="term" value="P:O antigen biosynthetic process"/>
    <property type="evidence" value="ECO:0007669"/>
    <property type="project" value="UniProtKB-UniRule"/>
</dbReference>
<feature type="transmembrane region" description="Helical" evidence="12">
    <location>
        <begin position="181"/>
        <end position="198"/>
    </location>
</feature>
<evidence type="ECO:0000256" key="12">
    <source>
        <dbReference type="HAMAP-Rule" id="MF_02030"/>
    </source>
</evidence>
<dbReference type="Pfam" id="PF00953">
    <property type="entry name" value="Glycos_transf_4"/>
    <property type="match status" value="1"/>
</dbReference>
<feature type="transmembrane region" description="Helical" evidence="12">
    <location>
        <begin position="244"/>
        <end position="264"/>
    </location>
</feature>
<keyword evidence="5 12" id="KW-0808">Transferase</keyword>
<feature type="transmembrane region" description="Helical" evidence="12">
    <location>
        <begin position="44"/>
        <end position="62"/>
    </location>
</feature>
<evidence type="ECO:0000256" key="5">
    <source>
        <dbReference type="ARBA" id="ARBA00022679"/>
    </source>
</evidence>
<keyword evidence="2 12" id="KW-1003">Cell membrane</keyword>
<protein>
    <recommendedName>
        <fullName evidence="12">Undecaprenyl-phosphate alpha-N-acetylglucosaminyl 1-phosphate transferase</fullName>
        <ecNumber evidence="12">2.7.8.33</ecNumber>
    </recommendedName>
    <alternativeName>
        <fullName evidence="12">UDP-GlcNAc:undecaprenyl-phosphate GlcNAc-1-phosphate transferase</fullName>
    </alternativeName>
    <alternativeName>
        <fullName evidence="12">Undecaprenyl-phosphate GlcNAc-1-phosphate transferase</fullName>
    </alternativeName>
</protein>
<comment type="catalytic activity">
    <reaction evidence="12">
        <text>di-trans,octa-cis-undecaprenyl phosphate + UDP-N-acetyl-alpha-D-glucosamine = N-acetyl-alpha-D-glucosaminyl-di-trans,octa-cis-undecaprenyl diphosphate + UMP</text>
        <dbReference type="Rhea" id="RHEA:28090"/>
        <dbReference type="ChEBI" id="CHEBI:57705"/>
        <dbReference type="ChEBI" id="CHEBI:57865"/>
        <dbReference type="ChEBI" id="CHEBI:60392"/>
        <dbReference type="ChEBI" id="CHEBI:62959"/>
        <dbReference type="EC" id="2.7.8.33"/>
    </reaction>
</comment>
<dbReference type="UniPathway" id="UPA00281"/>
<evidence type="ECO:0000256" key="6">
    <source>
        <dbReference type="ARBA" id="ARBA00022692"/>
    </source>
</evidence>
<dbReference type="GO" id="GO:0036380">
    <property type="term" value="F:UDP-N-acetylglucosamine-undecaprenyl-phosphate N-acetylglucosaminephosphotransferase activity"/>
    <property type="evidence" value="ECO:0007669"/>
    <property type="project" value="UniProtKB-UniRule"/>
</dbReference>
<evidence type="ECO:0000256" key="7">
    <source>
        <dbReference type="ARBA" id="ARBA00022842"/>
    </source>
</evidence>
<comment type="cofactor">
    <cofactor evidence="12 13">
        <name>Mg(2+)</name>
        <dbReference type="ChEBI" id="CHEBI:18420"/>
    </cofactor>
</comment>
<evidence type="ECO:0000256" key="4">
    <source>
        <dbReference type="ARBA" id="ARBA00022676"/>
    </source>
</evidence>
<feature type="transmembrane region" description="Helical" evidence="12">
    <location>
        <begin position="96"/>
        <end position="114"/>
    </location>
</feature>
<dbReference type="CDD" id="cd06853">
    <property type="entry name" value="GT_WecA_like"/>
    <property type="match status" value="1"/>
</dbReference>
<dbReference type="GO" id="GO:0030145">
    <property type="term" value="F:manganese ion binding"/>
    <property type="evidence" value="ECO:0007669"/>
    <property type="project" value="InterPro"/>
</dbReference>
<dbReference type="GO" id="GO:0071555">
    <property type="term" value="P:cell wall organization"/>
    <property type="evidence" value="ECO:0007669"/>
    <property type="project" value="TreeGrafter"/>
</dbReference>
<dbReference type="EMBL" id="FYAK01000003">
    <property type="protein sequence ID" value="SMY35628.1"/>
    <property type="molecule type" value="Genomic_DNA"/>
</dbReference>
<comment type="pathway">
    <text evidence="12">Bacterial outer membrane biogenesis; LPS O-antigen biosynthesis.</text>
</comment>
<comment type="subcellular location">
    <subcellularLocation>
        <location evidence="12">Cell inner membrane</location>
        <topology evidence="12">Multi-pass membrane protein</topology>
    </subcellularLocation>
    <subcellularLocation>
        <location evidence="1">Cell membrane</location>
        <topology evidence="1">Multi-pass membrane protein</topology>
    </subcellularLocation>
</comment>
<keyword evidence="4 12" id="KW-0328">Glycosyltransferase</keyword>
<feature type="binding site" evidence="13">
    <location>
        <position position="214"/>
    </location>
    <ligand>
        <name>Mg(2+)</name>
        <dbReference type="ChEBI" id="CHEBI:18420"/>
    </ligand>
</feature>
<dbReference type="GO" id="GO:0016757">
    <property type="term" value="F:glycosyltransferase activity"/>
    <property type="evidence" value="ECO:0007669"/>
    <property type="project" value="UniProtKB-KW"/>
</dbReference>
<feature type="transmembrane region" description="Helical" evidence="12">
    <location>
        <begin position="68"/>
        <end position="84"/>
    </location>
</feature>
<keyword evidence="8 12" id="KW-0448">Lipopolysaccharide biosynthesis</keyword>
<dbReference type="InterPro" id="IPR012750">
    <property type="entry name" value="ECA_WecA-rel"/>
</dbReference>
<feature type="transmembrane region" description="Helical" evidence="12">
    <location>
        <begin position="321"/>
        <end position="339"/>
    </location>
</feature>